<reference evidence="2" key="2">
    <citation type="submission" date="2024-01" db="EMBL/GenBank/DDBJ databases">
        <title>Comparative genomics of Cryptococcus and Kwoniella reveals pathogenesis evolution and contrasting modes of karyotype evolution via chromosome fusion or intercentromeric recombination.</title>
        <authorList>
            <person name="Coelho M.A."/>
            <person name="David-Palma M."/>
            <person name="Shea T."/>
            <person name="Bowers K."/>
            <person name="McGinley-Smith S."/>
            <person name="Mohammad A.W."/>
            <person name="Gnirke A."/>
            <person name="Yurkov A.M."/>
            <person name="Nowrousian M."/>
            <person name="Sun S."/>
            <person name="Cuomo C.A."/>
            <person name="Heitman J."/>
        </authorList>
    </citation>
    <scope>NUCLEOTIDE SEQUENCE</scope>
    <source>
        <strain evidence="2">CBS 12478</strain>
    </source>
</reference>
<protein>
    <submittedName>
        <fullName evidence="2">Uncharacterized protein</fullName>
    </submittedName>
</protein>
<proteinExistence type="predicted"/>
<keyword evidence="3" id="KW-1185">Reference proteome</keyword>
<feature type="compositionally biased region" description="Basic and acidic residues" evidence="1">
    <location>
        <begin position="90"/>
        <end position="103"/>
    </location>
</feature>
<feature type="region of interest" description="Disordered" evidence="1">
    <location>
        <begin position="90"/>
        <end position="236"/>
    </location>
</feature>
<evidence type="ECO:0000313" key="2">
    <source>
        <dbReference type="EMBL" id="WWD22131.1"/>
    </source>
</evidence>
<feature type="compositionally biased region" description="Polar residues" evidence="1">
    <location>
        <begin position="328"/>
        <end position="344"/>
    </location>
</feature>
<feature type="compositionally biased region" description="Low complexity" evidence="1">
    <location>
        <begin position="187"/>
        <end position="204"/>
    </location>
</feature>
<gene>
    <name evidence="2" type="ORF">CI109_106620</name>
</gene>
<feature type="compositionally biased region" description="Polar residues" evidence="1">
    <location>
        <begin position="205"/>
        <end position="236"/>
    </location>
</feature>
<dbReference type="EMBL" id="CP144062">
    <property type="protein sequence ID" value="WWD22131.1"/>
    <property type="molecule type" value="Genomic_DNA"/>
</dbReference>
<reference evidence="2" key="1">
    <citation type="submission" date="2017-08" db="EMBL/GenBank/DDBJ databases">
        <authorList>
            <person name="Cuomo C."/>
            <person name="Billmyre B."/>
            <person name="Heitman J."/>
        </authorList>
    </citation>
    <scope>NUCLEOTIDE SEQUENCE</scope>
    <source>
        <strain evidence="2">CBS 12478</strain>
    </source>
</reference>
<evidence type="ECO:0000256" key="1">
    <source>
        <dbReference type="SAM" id="MobiDB-lite"/>
    </source>
</evidence>
<dbReference type="KEGG" id="ksn:43592453"/>
<feature type="compositionally biased region" description="Basic and acidic residues" evidence="1">
    <location>
        <begin position="170"/>
        <end position="179"/>
    </location>
</feature>
<accession>A0AAJ8LRV9</accession>
<name>A0AAJ8LRV9_9TREE</name>
<feature type="compositionally biased region" description="Low complexity" evidence="1">
    <location>
        <begin position="115"/>
        <end position="129"/>
    </location>
</feature>
<feature type="region of interest" description="Disordered" evidence="1">
    <location>
        <begin position="301"/>
        <end position="363"/>
    </location>
</feature>
<feature type="compositionally biased region" description="Polar residues" evidence="1">
    <location>
        <begin position="301"/>
        <end position="318"/>
    </location>
</feature>
<dbReference type="Proteomes" id="UP000322225">
    <property type="component" value="Chromosome 12"/>
</dbReference>
<sequence>MNYCLGSGRKKKKKKKTTTAVVTTGNVMGMQVPFARKRDLSPNFVYSFTFLLFGVNISLGKVLIDRHLNPTRSVRSISMAEGDYEMRGVKVPPLERGEVRGTDTIHSTTYQPTPVSVSASLHSQSALQSRPRDTSALVFQPESPTTSTSTSSPPRSNEPLRIPLPPAFRPRVDTNDSSRTELSTPDSMASASGSGSAGSSSTSARHNITNHQMSRARSNTSHRTSSRPNTPTSATIEMNHLTRPTSRKGKEVMEFTVIPNEAAFMGKQRMETGDEQGEKTKEDMAMAKWRKWVIEQPIQVVSPQSTSPIRSRQGSPGPQNIPMVPLGPSTSPQDSLATTASPYDTFSPKHRSSSLTGAPMSPTQLTSPLISRYSRFGSADMDIQNTESVMALRDVELAVDPEVMERASRAKAMPRRMSTQPRISELPNPFVDISTRLGSRRVRPIVLELIQALGHYIDAVWCINYPSRPCPWIIGVDESPLAPSIRRMTMAYHPDNVENSMGWKSPMITAVQDGKKTGHVHTPPSKKDVEFWEQEVTFSIRDVDEIVGIYKGVGWAFAMALEQGDYGPVSDDNVLGGRGEGGGLARLLNDLEEAIWGDAPPRPTDLAYDLPIDFDPYAIPDDNDLMAAAAAGPRGRTPALSDFFNESSPSRGTPPSPVLEEEMANLPDLIDASNSDTGHTDGIASPDSSHSGAAKQRTGSYIPGLEEIEGAEEMTLEELGKKRHQEWLQSRRADVIAGGW</sequence>
<feature type="compositionally biased region" description="Polar residues" evidence="1">
    <location>
        <begin position="104"/>
        <end position="114"/>
    </location>
</feature>
<organism evidence="2 3">
    <name type="scientific">Kwoniella shandongensis</name>
    <dbReference type="NCBI Taxonomy" id="1734106"/>
    <lineage>
        <taxon>Eukaryota</taxon>
        <taxon>Fungi</taxon>
        <taxon>Dikarya</taxon>
        <taxon>Basidiomycota</taxon>
        <taxon>Agaricomycotina</taxon>
        <taxon>Tremellomycetes</taxon>
        <taxon>Tremellales</taxon>
        <taxon>Cryptococcaceae</taxon>
        <taxon>Kwoniella</taxon>
    </lineage>
</organism>
<feature type="compositionally biased region" description="Low complexity" evidence="1">
    <location>
        <begin position="141"/>
        <end position="155"/>
    </location>
</feature>
<dbReference type="AlphaFoldDB" id="A0AAJ8LRV9"/>
<feature type="region of interest" description="Disordered" evidence="1">
    <location>
        <begin position="637"/>
        <end position="713"/>
    </location>
</feature>
<dbReference type="GeneID" id="43592453"/>
<evidence type="ECO:0000313" key="3">
    <source>
        <dbReference type="Proteomes" id="UP000322225"/>
    </source>
</evidence>
<dbReference type="RefSeq" id="XP_031857435.2">
    <property type="nucleotide sequence ID" value="XM_032008281.2"/>
</dbReference>
<feature type="compositionally biased region" description="Polar residues" evidence="1">
    <location>
        <begin position="353"/>
        <end position="363"/>
    </location>
</feature>